<gene>
    <name evidence="8" type="primary">LOC113874672</name>
</gene>
<dbReference type="GeneID" id="113874672"/>
<protein>
    <submittedName>
        <fullName evidence="8">Protein SRG1-like</fullName>
    </submittedName>
</protein>
<dbReference type="InterPro" id="IPR044861">
    <property type="entry name" value="IPNS-like_FE2OG_OXY"/>
</dbReference>
<dbReference type="PROSITE" id="PS51471">
    <property type="entry name" value="FE2OG_OXY"/>
    <property type="match status" value="1"/>
</dbReference>
<dbReference type="OrthoDB" id="288590at2759"/>
<keyword evidence="2 5" id="KW-0479">Metal-binding</keyword>
<keyword evidence="3" id="KW-0847">Vitamin C</keyword>
<sequence>MAAFPVPNPPINAGNVDDVQELRKNQPNIIPERFVRDITERPTLGRSLSASLSIMPSIDFFRLTRGNKEEILYEISRLAYACEKWGFFQLLSAIDGSFMESIEESTREFFMLPLEEKKKYALTPGTVQGYGQAFVFSEDQKLDWCNMLGLVIKPDFLRYSHLWPKRPANFSETVEEYSKEVRKVCQTMLKYIAIGLGLKGDVFEKMFGEAMQAVRINYYPPCSRPDLVLGLSPHSDGSALSVLHQSSGSPVGLQILKDDTWVPVNSMPYGLIMNIGDTMEVLTNGKYKSVEHRVVVDEERDRLSIASYYAPSHEVEISPMPQFVNQNNPRKFRSYNHGEYTAHYAANRLQGKKALDFAKI</sequence>
<keyword evidence="5" id="KW-0560">Oxidoreductase</keyword>
<keyword evidence="4 5" id="KW-0408">Iron</keyword>
<evidence type="ECO:0000313" key="7">
    <source>
        <dbReference type="Proteomes" id="UP000694853"/>
    </source>
</evidence>
<reference evidence="8" key="2">
    <citation type="submission" date="2025-08" db="UniProtKB">
        <authorList>
            <consortium name="RefSeq"/>
        </authorList>
    </citation>
    <scope>IDENTIFICATION</scope>
    <source>
        <tissue evidence="8">Young leaves</tissue>
    </source>
</reference>
<organism evidence="7 8">
    <name type="scientific">Abrus precatorius</name>
    <name type="common">Indian licorice</name>
    <name type="synonym">Glycine abrus</name>
    <dbReference type="NCBI Taxonomy" id="3816"/>
    <lineage>
        <taxon>Eukaryota</taxon>
        <taxon>Viridiplantae</taxon>
        <taxon>Streptophyta</taxon>
        <taxon>Embryophyta</taxon>
        <taxon>Tracheophyta</taxon>
        <taxon>Spermatophyta</taxon>
        <taxon>Magnoliopsida</taxon>
        <taxon>eudicotyledons</taxon>
        <taxon>Gunneridae</taxon>
        <taxon>Pentapetalae</taxon>
        <taxon>rosids</taxon>
        <taxon>fabids</taxon>
        <taxon>Fabales</taxon>
        <taxon>Fabaceae</taxon>
        <taxon>Papilionoideae</taxon>
        <taxon>50 kb inversion clade</taxon>
        <taxon>NPAAA clade</taxon>
        <taxon>indigoferoid/millettioid clade</taxon>
        <taxon>Abreae</taxon>
        <taxon>Abrus</taxon>
    </lineage>
</organism>
<evidence type="ECO:0000256" key="3">
    <source>
        <dbReference type="ARBA" id="ARBA00022896"/>
    </source>
</evidence>
<evidence type="ECO:0000259" key="6">
    <source>
        <dbReference type="PROSITE" id="PS51471"/>
    </source>
</evidence>
<dbReference type="FunFam" id="2.60.120.330:FF:000079">
    <property type="entry name" value="Protein SRG1"/>
    <property type="match status" value="1"/>
</dbReference>
<dbReference type="GO" id="GO:0046872">
    <property type="term" value="F:metal ion binding"/>
    <property type="evidence" value="ECO:0007669"/>
    <property type="project" value="UniProtKB-KW"/>
</dbReference>
<dbReference type="InterPro" id="IPR027443">
    <property type="entry name" value="IPNS-like_sf"/>
</dbReference>
<comment type="similarity">
    <text evidence="1 5">Belongs to the iron/ascorbate-dependent oxidoreductase family.</text>
</comment>
<proteinExistence type="inferred from homology"/>
<dbReference type="Proteomes" id="UP000694853">
    <property type="component" value="Unplaced"/>
</dbReference>
<evidence type="ECO:0000256" key="1">
    <source>
        <dbReference type="ARBA" id="ARBA00008056"/>
    </source>
</evidence>
<evidence type="ECO:0000256" key="5">
    <source>
        <dbReference type="RuleBase" id="RU003682"/>
    </source>
</evidence>
<dbReference type="Pfam" id="PF03171">
    <property type="entry name" value="2OG-FeII_Oxy"/>
    <property type="match status" value="1"/>
</dbReference>
<dbReference type="GO" id="GO:0031418">
    <property type="term" value="F:L-ascorbic acid binding"/>
    <property type="evidence" value="ECO:0007669"/>
    <property type="project" value="UniProtKB-KW"/>
</dbReference>
<reference evidence="7" key="1">
    <citation type="journal article" date="2019" name="Toxins">
        <title>Detection of Abrin-Like and Prepropulchellin-Like Toxin Genes and Transcripts Using Whole Genome Sequencing and Full-Length Transcript Sequencing of Abrus precatorius.</title>
        <authorList>
            <person name="Hovde B.T."/>
            <person name="Daligault H.E."/>
            <person name="Hanschen E.R."/>
            <person name="Kunde Y.A."/>
            <person name="Johnson M.B."/>
            <person name="Starkenburg S.R."/>
            <person name="Johnson S.L."/>
        </authorList>
    </citation>
    <scope>NUCLEOTIDE SEQUENCE [LARGE SCALE GENOMIC DNA]</scope>
</reference>
<dbReference type="SUPFAM" id="SSF51197">
    <property type="entry name" value="Clavaminate synthase-like"/>
    <property type="match status" value="1"/>
</dbReference>
<dbReference type="InterPro" id="IPR050295">
    <property type="entry name" value="Plant_2OG-oxidoreductases"/>
</dbReference>
<name>A0A8B8MJC4_ABRPR</name>
<dbReference type="RefSeq" id="XP_027368685.1">
    <property type="nucleotide sequence ID" value="XM_027512884.1"/>
</dbReference>
<feature type="domain" description="Fe2OG dioxygenase" evidence="6">
    <location>
        <begin position="209"/>
        <end position="311"/>
    </location>
</feature>
<evidence type="ECO:0000256" key="4">
    <source>
        <dbReference type="ARBA" id="ARBA00023004"/>
    </source>
</evidence>
<dbReference type="InterPro" id="IPR026992">
    <property type="entry name" value="DIOX_N"/>
</dbReference>
<dbReference type="PANTHER" id="PTHR47991">
    <property type="entry name" value="OXOGLUTARATE/IRON-DEPENDENT DIOXYGENASE"/>
    <property type="match status" value="1"/>
</dbReference>
<dbReference type="Pfam" id="PF14226">
    <property type="entry name" value="DIOX_N"/>
    <property type="match status" value="1"/>
</dbReference>
<evidence type="ECO:0000256" key="2">
    <source>
        <dbReference type="ARBA" id="ARBA00022723"/>
    </source>
</evidence>
<dbReference type="GO" id="GO:0016491">
    <property type="term" value="F:oxidoreductase activity"/>
    <property type="evidence" value="ECO:0007669"/>
    <property type="project" value="UniProtKB-KW"/>
</dbReference>
<evidence type="ECO:0000313" key="8">
    <source>
        <dbReference type="RefSeq" id="XP_027368685.1"/>
    </source>
</evidence>
<dbReference type="KEGG" id="aprc:113874672"/>
<keyword evidence="7" id="KW-1185">Reference proteome</keyword>
<dbReference type="Gene3D" id="2.60.120.330">
    <property type="entry name" value="B-lactam Antibiotic, Isopenicillin N Synthase, Chain"/>
    <property type="match status" value="1"/>
</dbReference>
<dbReference type="InterPro" id="IPR005123">
    <property type="entry name" value="Oxoglu/Fe-dep_dioxygenase_dom"/>
</dbReference>
<dbReference type="AlphaFoldDB" id="A0A8B8MJC4"/>
<accession>A0A8B8MJC4</accession>